<evidence type="ECO:0000256" key="5">
    <source>
        <dbReference type="ARBA" id="ARBA00022801"/>
    </source>
</evidence>
<feature type="domain" description="Peptidase M16 C-terminal" evidence="11">
    <location>
        <begin position="263"/>
        <end position="435"/>
    </location>
</feature>
<sequence>MTVSDWKVVPQNHLIPPYNLFTRPVGKSQVDDRQYSVIRLENGLTAMLVHDPCTENAAASLNVAVGHLSDPDDMPGLAHFCEHLLFMGTRQFPKENEYSEYLSKNNGGSNAYTSSSNTNYHFRVSPSALTGALERFSGFFHSPLFAPSCTTRELNAVDSEHKKNHQADPWRIFQLNKTLSKVGHPWSKFGTGNRATLTAAGREAKARGKLSVNTLVNGNGAVKSASISKEPSPVSSRTPSPTPSSSSSNSESDADGGSIGRETRRRLIEWWSKEYCASRMDLCVIGREPLEELAAMVSKLFSPIPNRSQGPSPIIDEHPFGPNEMGTLVSVQTIMSFHAVEISFPLAWQPPLWKYKPGYFLSHFLGHEGHGSLFAYLKGKGWITSLGASTQALGRGFAMFKTTMYLTKNGFDNYRSVVLATFKYLNLLRTSEFPRWFQSEIATIAKTQFQFSEKRAAEGYAVTLAERMSWPVPTEKLLTAPALVSEWEGNEGERQVREALENLQVDAGRVVLMAKKEEHERIFGGEKHWESEKWYGTGYTVERWDDQFLGEARSPNDIPDLHLPGRNEFIPTNLDVEKHDVLEPLQRPHLIRQSGISKVWYKKDDQFWLPRAAVIVDIRSPVASDKPRAIVLTKLCADLVNDSLAEYTYDAELAGLAYHVTAHSLGMTLSLKGYNDKLPELAKYVVRALKNLVPTQDRLDVMKEKLKREWDNFFMNQSYQLSDYYGRHMLAHQTWTVQELLEELPGVQLEDVADHNRQLLSKINIQTLILGNMYRDQAITLSESVEDILDPSPLVEGQVPSERALILPEGSNYMWITSVPNPNEANSALTYYIHLGQLNDPRHRVVGTLLARIMSEPAFNILRTKEQLGYIVSCSRWLLHGDSQFGIRIVVQSERGTGYLEERVEAFLNTMDTKLEEMEDHEFDDFKKGMQQRWREPAKNLGEEASKYWQHIDSGFLDFLRRFENADLIEKVEKREVVALFRERVHPKAPKRAKLSIHMQSQKPRPPRISAKAVEAFEVLVGEAGISVDLAATKDEFDQERPVAADFLKRWSDVLTEDAVSIDVAKDLLGRVPALMEQYPVRDENVYSCLADVTRVDDIRAFKASLDVSPPPRPLVDWGDLPTAKL</sequence>
<feature type="compositionally biased region" description="Low complexity" evidence="9">
    <location>
        <begin position="231"/>
        <end position="251"/>
    </location>
</feature>
<evidence type="ECO:0000256" key="2">
    <source>
        <dbReference type="ARBA" id="ARBA00007261"/>
    </source>
</evidence>
<dbReference type="HOGENOM" id="CLU_004639_1_2_1"/>
<dbReference type="MEROPS" id="M16.008"/>
<keyword evidence="4" id="KW-0479">Metal-binding</keyword>
<evidence type="ECO:0000259" key="12">
    <source>
        <dbReference type="Pfam" id="PF16187"/>
    </source>
</evidence>
<comment type="cofactor">
    <cofactor evidence="1">
        <name>Zn(2+)</name>
        <dbReference type="ChEBI" id="CHEBI:29105"/>
    </cofactor>
</comment>
<dbReference type="InterPro" id="IPR054734">
    <property type="entry name" value="PqqF-like_C_4"/>
</dbReference>
<comment type="similarity">
    <text evidence="2 8">Belongs to the peptidase M16 family.</text>
</comment>
<evidence type="ECO:0000256" key="1">
    <source>
        <dbReference type="ARBA" id="ARBA00001947"/>
    </source>
</evidence>
<evidence type="ECO:0000259" key="13">
    <source>
        <dbReference type="Pfam" id="PF22456"/>
    </source>
</evidence>
<evidence type="ECO:0000256" key="4">
    <source>
        <dbReference type="ARBA" id="ARBA00022723"/>
    </source>
</evidence>
<feature type="domain" description="Peptidase M16 N-terminal" evidence="10">
    <location>
        <begin position="47"/>
        <end position="180"/>
    </location>
</feature>
<dbReference type="GO" id="GO:0046872">
    <property type="term" value="F:metal ion binding"/>
    <property type="evidence" value="ECO:0007669"/>
    <property type="project" value="UniProtKB-KW"/>
</dbReference>
<dbReference type="GO" id="GO:0051603">
    <property type="term" value="P:proteolysis involved in protein catabolic process"/>
    <property type="evidence" value="ECO:0007669"/>
    <property type="project" value="TreeGrafter"/>
</dbReference>
<evidence type="ECO:0000259" key="11">
    <source>
        <dbReference type="Pfam" id="PF05193"/>
    </source>
</evidence>
<dbReference type="Proteomes" id="UP000054018">
    <property type="component" value="Unassembled WGS sequence"/>
</dbReference>
<reference evidence="15" key="2">
    <citation type="submission" date="2015-01" db="EMBL/GenBank/DDBJ databases">
        <title>Evolutionary Origins and Diversification of the Mycorrhizal Mutualists.</title>
        <authorList>
            <consortium name="DOE Joint Genome Institute"/>
            <consortium name="Mycorrhizal Genomics Consortium"/>
            <person name="Kohler A."/>
            <person name="Kuo A."/>
            <person name="Nagy L.G."/>
            <person name="Floudas D."/>
            <person name="Copeland A."/>
            <person name="Barry K.W."/>
            <person name="Cichocki N."/>
            <person name="Veneault-Fourrey C."/>
            <person name="LaButti K."/>
            <person name="Lindquist E.A."/>
            <person name="Lipzen A."/>
            <person name="Lundell T."/>
            <person name="Morin E."/>
            <person name="Murat C."/>
            <person name="Riley R."/>
            <person name="Ohm R."/>
            <person name="Sun H."/>
            <person name="Tunlid A."/>
            <person name="Henrissat B."/>
            <person name="Grigoriev I.V."/>
            <person name="Hibbett D.S."/>
            <person name="Martin F."/>
        </authorList>
    </citation>
    <scope>NUCLEOTIDE SEQUENCE [LARGE SCALE GENOMIC DNA]</scope>
    <source>
        <strain evidence="15">441</strain>
    </source>
</reference>
<dbReference type="InterPro" id="IPR050626">
    <property type="entry name" value="Peptidase_M16"/>
</dbReference>
<dbReference type="SUPFAM" id="SSF63411">
    <property type="entry name" value="LuxS/MPP-like metallohydrolase"/>
    <property type="match status" value="5"/>
</dbReference>
<dbReference type="GO" id="GO:0005829">
    <property type="term" value="C:cytosol"/>
    <property type="evidence" value="ECO:0007669"/>
    <property type="project" value="TreeGrafter"/>
</dbReference>
<keyword evidence="5" id="KW-0378">Hydrolase</keyword>
<evidence type="ECO:0000256" key="9">
    <source>
        <dbReference type="SAM" id="MobiDB-lite"/>
    </source>
</evidence>
<feature type="domain" description="Peptidase M16 middle/third" evidence="12">
    <location>
        <begin position="449"/>
        <end position="743"/>
    </location>
</feature>
<evidence type="ECO:0000313" key="15">
    <source>
        <dbReference type="Proteomes" id="UP000054018"/>
    </source>
</evidence>
<evidence type="ECO:0000256" key="7">
    <source>
        <dbReference type="ARBA" id="ARBA00023049"/>
    </source>
</evidence>
<dbReference type="GO" id="GO:0043171">
    <property type="term" value="P:peptide catabolic process"/>
    <property type="evidence" value="ECO:0007669"/>
    <property type="project" value="TreeGrafter"/>
</dbReference>
<dbReference type="FunFam" id="3.30.830.10:FF:000003">
    <property type="entry name" value="Insulin-degrading enzyme"/>
    <property type="match status" value="1"/>
</dbReference>
<feature type="domain" description="Coenzyme PQQ synthesis protein F-like C-terminal lobe" evidence="13">
    <location>
        <begin position="849"/>
        <end position="949"/>
    </location>
</feature>
<dbReference type="GO" id="GO:0004222">
    <property type="term" value="F:metalloendopeptidase activity"/>
    <property type="evidence" value="ECO:0007669"/>
    <property type="project" value="InterPro"/>
</dbReference>
<dbReference type="InterPro" id="IPR011249">
    <property type="entry name" value="Metalloenz_LuxS/M16"/>
</dbReference>
<feature type="region of interest" description="Disordered" evidence="9">
    <location>
        <begin position="222"/>
        <end position="259"/>
    </location>
</feature>
<dbReference type="Pfam" id="PF00675">
    <property type="entry name" value="Peptidase_M16"/>
    <property type="match status" value="1"/>
</dbReference>
<evidence type="ECO:0008006" key="16">
    <source>
        <dbReference type="Google" id="ProtNLM"/>
    </source>
</evidence>
<dbReference type="PROSITE" id="PS00143">
    <property type="entry name" value="INSULINASE"/>
    <property type="match status" value="1"/>
</dbReference>
<evidence type="ECO:0000256" key="3">
    <source>
        <dbReference type="ARBA" id="ARBA00022670"/>
    </source>
</evidence>
<dbReference type="InterPro" id="IPR032632">
    <property type="entry name" value="Peptidase_M16_M"/>
</dbReference>
<dbReference type="PANTHER" id="PTHR43690">
    <property type="entry name" value="NARDILYSIN"/>
    <property type="match status" value="1"/>
</dbReference>
<organism evidence="14 15">
    <name type="scientific">Pisolithus microcarpus 441</name>
    <dbReference type="NCBI Taxonomy" id="765257"/>
    <lineage>
        <taxon>Eukaryota</taxon>
        <taxon>Fungi</taxon>
        <taxon>Dikarya</taxon>
        <taxon>Basidiomycota</taxon>
        <taxon>Agaricomycotina</taxon>
        <taxon>Agaricomycetes</taxon>
        <taxon>Agaricomycetidae</taxon>
        <taxon>Boletales</taxon>
        <taxon>Sclerodermatineae</taxon>
        <taxon>Pisolithaceae</taxon>
        <taxon>Pisolithus</taxon>
    </lineage>
</organism>
<dbReference type="FunFam" id="3.30.830.10:FF:000012">
    <property type="entry name" value="Protease 3"/>
    <property type="match status" value="1"/>
</dbReference>
<evidence type="ECO:0000256" key="6">
    <source>
        <dbReference type="ARBA" id="ARBA00022833"/>
    </source>
</evidence>
<dbReference type="Pfam" id="PF16187">
    <property type="entry name" value="Peptidase_M16_M"/>
    <property type="match status" value="1"/>
</dbReference>
<protein>
    <recommendedName>
        <fullName evidence="16">Insulin-degrading enzyme</fullName>
    </recommendedName>
</protein>
<dbReference type="InterPro" id="IPR011765">
    <property type="entry name" value="Pept_M16_N"/>
</dbReference>
<keyword evidence="7" id="KW-0482">Metalloprotease</keyword>
<dbReference type="EMBL" id="KN833685">
    <property type="protein sequence ID" value="KIK31011.1"/>
    <property type="molecule type" value="Genomic_DNA"/>
</dbReference>
<dbReference type="InterPro" id="IPR001431">
    <property type="entry name" value="Pept_M16_Zn_BS"/>
</dbReference>
<dbReference type="Pfam" id="PF22456">
    <property type="entry name" value="PqqF-like_C_4"/>
    <property type="match status" value="1"/>
</dbReference>
<proteinExistence type="inferred from homology"/>
<evidence type="ECO:0000313" key="14">
    <source>
        <dbReference type="EMBL" id="KIK31011.1"/>
    </source>
</evidence>
<dbReference type="InterPro" id="IPR007863">
    <property type="entry name" value="Peptidase_M16_C"/>
</dbReference>
<gene>
    <name evidence="14" type="ORF">PISMIDRAFT_26026</name>
</gene>
<accession>A0A0C9ZNU9</accession>
<evidence type="ECO:0000256" key="8">
    <source>
        <dbReference type="RuleBase" id="RU004447"/>
    </source>
</evidence>
<evidence type="ECO:0000259" key="10">
    <source>
        <dbReference type="Pfam" id="PF00675"/>
    </source>
</evidence>
<dbReference type="AlphaFoldDB" id="A0A0C9ZNU9"/>
<dbReference type="FunFam" id="3.30.830.10:FF:000005">
    <property type="entry name" value="nardilysin isoform X1"/>
    <property type="match status" value="1"/>
</dbReference>
<dbReference type="STRING" id="765257.A0A0C9ZNU9"/>
<dbReference type="OrthoDB" id="952271at2759"/>
<reference evidence="14 15" key="1">
    <citation type="submission" date="2014-04" db="EMBL/GenBank/DDBJ databases">
        <authorList>
            <consortium name="DOE Joint Genome Institute"/>
            <person name="Kuo A."/>
            <person name="Kohler A."/>
            <person name="Costa M.D."/>
            <person name="Nagy L.G."/>
            <person name="Floudas D."/>
            <person name="Copeland A."/>
            <person name="Barry K.W."/>
            <person name="Cichocki N."/>
            <person name="Veneault-Fourrey C."/>
            <person name="LaButti K."/>
            <person name="Lindquist E.A."/>
            <person name="Lipzen A."/>
            <person name="Lundell T."/>
            <person name="Morin E."/>
            <person name="Murat C."/>
            <person name="Sun H."/>
            <person name="Tunlid A."/>
            <person name="Henrissat B."/>
            <person name="Grigoriev I.V."/>
            <person name="Hibbett D.S."/>
            <person name="Martin F."/>
            <person name="Nordberg H.P."/>
            <person name="Cantor M.N."/>
            <person name="Hua S.X."/>
        </authorList>
    </citation>
    <scope>NUCLEOTIDE SEQUENCE [LARGE SCALE GENOMIC DNA]</scope>
    <source>
        <strain evidence="14 15">441</strain>
    </source>
</reference>
<dbReference type="Gene3D" id="3.30.830.10">
    <property type="entry name" value="Metalloenzyme, LuxS/M16 peptidase-like"/>
    <property type="match status" value="4"/>
</dbReference>
<dbReference type="GO" id="GO:0005739">
    <property type="term" value="C:mitochondrion"/>
    <property type="evidence" value="ECO:0007669"/>
    <property type="project" value="TreeGrafter"/>
</dbReference>
<keyword evidence="3" id="KW-0645">Protease</keyword>
<keyword evidence="6" id="KW-0862">Zinc</keyword>
<keyword evidence="15" id="KW-1185">Reference proteome</keyword>
<name>A0A0C9ZNU9_9AGAM</name>
<dbReference type="PANTHER" id="PTHR43690:SF18">
    <property type="entry name" value="INSULIN-DEGRADING ENZYME-RELATED"/>
    <property type="match status" value="1"/>
</dbReference>
<dbReference type="Pfam" id="PF05193">
    <property type="entry name" value="Peptidase_M16_C"/>
    <property type="match status" value="1"/>
</dbReference>